<keyword evidence="5" id="KW-0067">ATP-binding</keyword>
<comment type="caution">
    <text evidence="11">The sequence shown here is derived from an EMBL/GenBank/DDBJ whole genome shotgun (WGS) entry which is preliminary data.</text>
</comment>
<dbReference type="SUPFAM" id="SSF52540">
    <property type="entry name" value="P-loop containing nucleoside triphosphate hydrolases"/>
    <property type="match status" value="2"/>
</dbReference>
<dbReference type="PROSITE" id="PS51192">
    <property type="entry name" value="HELICASE_ATP_BIND_1"/>
    <property type="match status" value="1"/>
</dbReference>
<feature type="compositionally biased region" description="Acidic residues" evidence="7">
    <location>
        <begin position="986"/>
        <end position="1010"/>
    </location>
</feature>
<dbReference type="Gene3D" id="3.40.50.10810">
    <property type="entry name" value="Tandem AAA-ATPase domain"/>
    <property type="match status" value="1"/>
</dbReference>
<dbReference type="CDD" id="cd18793">
    <property type="entry name" value="SF2_C_SNF"/>
    <property type="match status" value="1"/>
</dbReference>
<comment type="similarity">
    <text evidence="1">Belongs to the SNF2/RAD54 helicase family.</text>
</comment>
<keyword evidence="6" id="KW-0479">Metal-binding</keyword>
<dbReference type="GO" id="GO:0005634">
    <property type="term" value="C:nucleus"/>
    <property type="evidence" value="ECO:0007669"/>
    <property type="project" value="TreeGrafter"/>
</dbReference>
<dbReference type="InterPro" id="IPR001650">
    <property type="entry name" value="Helicase_C-like"/>
</dbReference>
<dbReference type="GO" id="GO:0008270">
    <property type="term" value="F:zinc ion binding"/>
    <property type="evidence" value="ECO:0007669"/>
    <property type="project" value="UniProtKB-KW"/>
</dbReference>
<evidence type="ECO:0000256" key="3">
    <source>
        <dbReference type="ARBA" id="ARBA00022801"/>
    </source>
</evidence>
<dbReference type="InterPro" id="IPR001841">
    <property type="entry name" value="Znf_RING"/>
</dbReference>
<name>A0AAN6NIK3_9PEZI</name>
<dbReference type="InterPro" id="IPR049730">
    <property type="entry name" value="SNF2/RAD54-like_C"/>
</dbReference>
<evidence type="ECO:0000259" key="8">
    <source>
        <dbReference type="PROSITE" id="PS50089"/>
    </source>
</evidence>
<dbReference type="Pfam" id="PF00271">
    <property type="entry name" value="Helicase_C"/>
    <property type="match status" value="1"/>
</dbReference>
<dbReference type="AlphaFoldDB" id="A0AAN6NIK3"/>
<dbReference type="SMART" id="SM00184">
    <property type="entry name" value="RING"/>
    <property type="match status" value="1"/>
</dbReference>
<dbReference type="Proteomes" id="UP001303473">
    <property type="component" value="Unassembled WGS sequence"/>
</dbReference>
<evidence type="ECO:0000259" key="9">
    <source>
        <dbReference type="PROSITE" id="PS51192"/>
    </source>
</evidence>
<feature type="domain" description="Helicase ATP-binding" evidence="9">
    <location>
        <begin position="308"/>
        <end position="501"/>
    </location>
</feature>
<evidence type="ECO:0000313" key="11">
    <source>
        <dbReference type="EMBL" id="KAK3944337.1"/>
    </source>
</evidence>
<feature type="region of interest" description="Disordered" evidence="7">
    <location>
        <begin position="978"/>
        <end position="1010"/>
    </location>
</feature>
<dbReference type="Gene3D" id="3.30.40.10">
    <property type="entry name" value="Zinc/RING finger domain, C3HC4 (zinc finger)"/>
    <property type="match status" value="1"/>
</dbReference>
<dbReference type="GO" id="GO:0008094">
    <property type="term" value="F:ATP-dependent activity, acting on DNA"/>
    <property type="evidence" value="ECO:0007669"/>
    <property type="project" value="TreeGrafter"/>
</dbReference>
<keyword evidence="2" id="KW-0547">Nucleotide-binding</keyword>
<evidence type="ECO:0000256" key="5">
    <source>
        <dbReference type="ARBA" id="ARBA00022840"/>
    </source>
</evidence>
<sequence>MAAAEPHNSDQITNSSDDPVTIAVTDLPNVHPILCGSAVTLTSDERTTNQPSKDCSGAIPSTTVAACTTSSSNSPNTTINDLSANGITFPSELVDATVTHTTSSFSCDTGDNNIESGGPTDDVVVNADNSAPFTGARLIPKSSTALPRAKCARDYWKLVYQQLRLQGDTAQHDGKRKADDSDDDPQRIKRQKMLAITGLADLNEKHNVTSDPLGRAGAIAARAELGDITPQREISGDLKRHEQLALLKRDIDPKNQQAKDDHGLLWEATVSFGHGRCKAENGKWKLPGLTTTLYHHQLIGVRWMLGREFHPDGPNGGILADEMGLGKTVQMLACISENMPAKKAKAWQTLIVAPNQLTHQWLSEVRKHCEEKYLRRVYIYSASRNELPEQWEDCGVIITNYHQIAAQFPSAEVMEEIEDMKSAGEGEARWRKEFEKRSGELFRHPWHRIVLDEAHAINNRSSQTSRACRYLLGKYRWVLTGTPMTNNIDEFFPYLHFLGTRYKQFSQYQSVLGSVTNIPKDENMENLRAVYQTISLRRRVEDKFMGKPILQIPKTHPTQVIRVDLSPQEKEFQENIKQARKHVQQLDKYDKHDKLSGEAVRLFLQQRLLCSHFELIDQEHRRTQSKARDHGDPNPENVVPSPRHFFCGICAKVLLDGQVSDCKHAAFCRKCVTKDRKFKRECPSCKSLITRTHSGGDACFQSSIPQYPGGLSASRRRGKGKGTGKGKGRGNSYEPWRRGPGDDGNGFQPKLDGQGKIRTDKTKKRKARGSKKAQKGTSGAHEKVPKQLHANAGKFLHKCDKAPWEPIPHSAKTKKTLELICEWQREAPDDKIIVFVQWIPMLCILGRMLFQNGIDFVYLCGDMDLVQRHATLQAFQDRPDIKLASVTSGAQGLNLTAANRAIVFDLWWNNCQEQQAFGRIHRIGQTKEVYTAKLIASDTIDEEVLDLQDNKEASIAAATHANGKGIKRTQQELRELLKDEATGDSQLDEVTEDEDEDTEGEQDDDPDYVD</sequence>
<dbReference type="GO" id="GO:0016787">
    <property type="term" value="F:hydrolase activity"/>
    <property type="evidence" value="ECO:0007669"/>
    <property type="project" value="UniProtKB-KW"/>
</dbReference>
<protein>
    <submittedName>
        <fullName evidence="11">SNF2 family N-terminal domain-containing protein</fullName>
    </submittedName>
</protein>
<dbReference type="InterPro" id="IPR027417">
    <property type="entry name" value="P-loop_NTPase"/>
</dbReference>
<dbReference type="InterPro" id="IPR014001">
    <property type="entry name" value="Helicase_ATP-bd"/>
</dbReference>
<evidence type="ECO:0000256" key="2">
    <source>
        <dbReference type="ARBA" id="ARBA00022741"/>
    </source>
</evidence>
<proteinExistence type="inferred from homology"/>
<evidence type="ECO:0000256" key="7">
    <source>
        <dbReference type="SAM" id="MobiDB-lite"/>
    </source>
</evidence>
<feature type="compositionally biased region" description="Basic residues" evidence="7">
    <location>
        <begin position="761"/>
        <end position="774"/>
    </location>
</feature>
<dbReference type="SMART" id="SM00487">
    <property type="entry name" value="DEXDc"/>
    <property type="match status" value="1"/>
</dbReference>
<keyword evidence="6" id="KW-0862">Zinc</keyword>
<dbReference type="PROSITE" id="PS50089">
    <property type="entry name" value="ZF_RING_2"/>
    <property type="match status" value="1"/>
</dbReference>
<dbReference type="SMART" id="SM00490">
    <property type="entry name" value="HELICc"/>
    <property type="match status" value="1"/>
</dbReference>
<evidence type="ECO:0000259" key="10">
    <source>
        <dbReference type="PROSITE" id="PS51194"/>
    </source>
</evidence>
<evidence type="ECO:0000256" key="6">
    <source>
        <dbReference type="PROSITE-ProRule" id="PRU00175"/>
    </source>
</evidence>
<feature type="compositionally biased region" description="Basic residues" evidence="7">
    <location>
        <begin position="714"/>
        <end position="728"/>
    </location>
</feature>
<feature type="domain" description="RING-type" evidence="8">
    <location>
        <begin position="647"/>
        <end position="686"/>
    </location>
</feature>
<feature type="compositionally biased region" description="Polar residues" evidence="7">
    <location>
        <begin position="9"/>
        <end position="18"/>
    </location>
</feature>
<evidence type="ECO:0000313" key="12">
    <source>
        <dbReference type="Proteomes" id="UP001303473"/>
    </source>
</evidence>
<dbReference type="CDD" id="cd18008">
    <property type="entry name" value="DEXDc_SHPRH-like"/>
    <property type="match status" value="1"/>
</dbReference>
<dbReference type="EMBL" id="MU853760">
    <property type="protein sequence ID" value="KAK3944337.1"/>
    <property type="molecule type" value="Genomic_DNA"/>
</dbReference>
<feature type="region of interest" description="Disordered" evidence="7">
    <location>
        <begin position="1"/>
        <end position="20"/>
    </location>
</feature>
<dbReference type="InterPro" id="IPR000330">
    <property type="entry name" value="SNF2_N"/>
</dbReference>
<dbReference type="InterPro" id="IPR038718">
    <property type="entry name" value="SNF2-like_sf"/>
</dbReference>
<evidence type="ECO:0000256" key="1">
    <source>
        <dbReference type="ARBA" id="ARBA00007025"/>
    </source>
</evidence>
<keyword evidence="4" id="KW-0347">Helicase</keyword>
<keyword evidence="3" id="KW-0378">Hydrolase</keyword>
<feature type="region of interest" description="Disordered" evidence="7">
    <location>
        <begin position="708"/>
        <end position="783"/>
    </location>
</feature>
<dbReference type="Gene3D" id="3.40.50.300">
    <property type="entry name" value="P-loop containing nucleotide triphosphate hydrolases"/>
    <property type="match status" value="1"/>
</dbReference>
<keyword evidence="12" id="KW-1185">Reference proteome</keyword>
<dbReference type="Pfam" id="PF00176">
    <property type="entry name" value="SNF2-rel_dom"/>
    <property type="match status" value="1"/>
</dbReference>
<dbReference type="GO" id="GO:0004386">
    <property type="term" value="F:helicase activity"/>
    <property type="evidence" value="ECO:0007669"/>
    <property type="project" value="UniProtKB-KW"/>
</dbReference>
<feature type="domain" description="Helicase C-terminal" evidence="10">
    <location>
        <begin position="815"/>
        <end position="974"/>
    </location>
</feature>
<dbReference type="InterPro" id="IPR013083">
    <property type="entry name" value="Znf_RING/FYVE/PHD"/>
</dbReference>
<accession>A0AAN6NIK3</accession>
<dbReference type="SUPFAM" id="SSF57850">
    <property type="entry name" value="RING/U-box"/>
    <property type="match status" value="1"/>
</dbReference>
<gene>
    <name evidence="11" type="ORF">QBC46DRAFT_337728</name>
</gene>
<dbReference type="PROSITE" id="PS51194">
    <property type="entry name" value="HELICASE_CTER"/>
    <property type="match status" value="1"/>
</dbReference>
<dbReference type="GO" id="GO:0005524">
    <property type="term" value="F:ATP binding"/>
    <property type="evidence" value="ECO:0007669"/>
    <property type="project" value="UniProtKB-KW"/>
</dbReference>
<dbReference type="GO" id="GO:0006281">
    <property type="term" value="P:DNA repair"/>
    <property type="evidence" value="ECO:0007669"/>
    <property type="project" value="TreeGrafter"/>
</dbReference>
<organism evidence="11 12">
    <name type="scientific">Diplogelasinospora grovesii</name>
    <dbReference type="NCBI Taxonomy" id="303347"/>
    <lineage>
        <taxon>Eukaryota</taxon>
        <taxon>Fungi</taxon>
        <taxon>Dikarya</taxon>
        <taxon>Ascomycota</taxon>
        <taxon>Pezizomycotina</taxon>
        <taxon>Sordariomycetes</taxon>
        <taxon>Sordariomycetidae</taxon>
        <taxon>Sordariales</taxon>
        <taxon>Diplogelasinosporaceae</taxon>
        <taxon>Diplogelasinospora</taxon>
    </lineage>
</organism>
<dbReference type="InterPro" id="IPR050628">
    <property type="entry name" value="SNF2_RAD54_helicase_TF"/>
</dbReference>
<evidence type="ECO:0000256" key="4">
    <source>
        <dbReference type="ARBA" id="ARBA00022806"/>
    </source>
</evidence>
<reference evidence="12" key="1">
    <citation type="journal article" date="2023" name="Mol. Phylogenet. Evol.">
        <title>Genome-scale phylogeny and comparative genomics of the fungal order Sordariales.</title>
        <authorList>
            <person name="Hensen N."/>
            <person name="Bonometti L."/>
            <person name="Westerberg I."/>
            <person name="Brannstrom I.O."/>
            <person name="Guillou S."/>
            <person name="Cros-Aarteil S."/>
            <person name="Calhoun S."/>
            <person name="Haridas S."/>
            <person name="Kuo A."/>
            <person name="Mondo S."/>
            <person name="Pangilinan J."/>
            <person name="Riley R."/>
            <person name="LaButti K."/>
            <person name="Andreopoulos B."/>
            <person name="Lipzen A."/>
            <person name="Chen C."/>
            <person name="Yan M."/>
            <person name="Daum C."/>
            <person name="Ng V."/>
            <person name="Clum A."/>
            <person name="Steindorff A."/>
            <person name="Ohm R.A."/>
            <person name="Martin F."/>
            <person name="Silar P."/>
            <person name="Natvig D.O."/>
            <person name="Lalanne C."/>
            <person name="Gautier V."/>
            <person name="Ament-Velasquez S.L."/>
            <person name="Kruys A."/>
            <person name="Hutchinson M.I."/>
            <person name="Powell A.J."/>
            <person name="Barry K."/>
            <person name="Miller A.N."/>
            <person name="Grigoriev I.V."/>
            <person name="Debuchy R."/>
            <person name="Gladieux P."/>
            <person name="Hiltunen Thoren M."/>
            <person name="Johannesson H."/>
        </authorList>
    </citation>
    <scope>NUCLEOTIDE SEQUENCE [LARGE SCALE GENOMIC DNA]</scope>
    <source>
        <strain evidence="12">CBS 340.73</strain>
    </source>
</reference>
<dbReference type="PANTHER" id="PTHR45626">
    <property type="entry name" value="TRANSCRIPTION TERMINATION FACTOR 2-RELATED"/>
    <property type="match status" value="1"/>
</dbReference>
<dbReference type="PANTHER" id="PTHR45626:SF17">
    <property type="entry name" value="HELICASE-LIKE TRANSCRIPTION FACTOR"/>
    <property type="match status" value="1"/>
</dbReference>
<keyword evidence="6" id="KW-0863">Zinc-finger</keyword>